<evidence type="ECO:0000256" key="1">
    <source>
        <dbReference type="SAM" id="MobiDB-lite"/>
    </source>
</evidence>
<dbReference type="EMBL" id="GL883149">
    <property type="protein sequence ID" value="EGG00302.1"/>
    <property type="molecule type" value="Genomic_DNA"/>
</dbReference>
<sequence>MDSTGQVLWTIHKPIRGWYLVIRSPSYTNPRTHIALQPLKLRGPTHEDRFIFRLSPIHLPSTSTSGSPPTTDVNRPPTASNMSPRASSSSQTTSNSPLRTSDPFINSGSTSRPNNRHSQKRTSTTTHDLDAPQIVVSSSTFADRPDSRGDPTSEDEPTTARSHIALRLPSELSNLEDSISLDTHPTPDSTNSDEATLEIDFLLQPLTPSIPLSTFGRLISFFGETDRSFCCTRPGSSSVVENVLSYEDETSMFNLSTKGQLKVRFEALSQYGMPVCFWITVALAYLGFRGDKEAYQAATEDIQ</sequence>
<dbReference type="VEuPathDB" id="FungiDB:MELLADRAFT_93694"/>
<dbReference type="HOGENOM" id="CLU_037230_0_0_1"/>
<gene>
    <name evidence="2" type="ORF">MELLADRAFT_93694</name>
</gene>
<proteinExistence type="predicted"/>
<dbReference type="RefSeq" id="XP_007416501.1">
    <property type="nucleotide sequence ID" value="XM_007416439.1"/>
</dbReference>
<dbReference type="OrthoDB" id="3362250at2759"/>
<feature type="compositionally biased region" description="Polar residues" evidence="1">
    <location>
        <begin position="97"/>
        <end position="113"/>
    </location>
</feature>
<feature type="region of interest" description="Disordered" evidence="1">
    <location>
        <begin position="58"/>
        <end position="169"/>
    </location>
</feature>
<keyword evidence="3" id="KW-1185">Reference proteome</keyword>
<dbReference type="Proteomes" id="UP000001072">
    <property type="component" value="Unassembled WGS sequence"/>
</dbReference>
<protein>
    <submittedName>
        <fullName evidence="2">Uncharacterized protein</fullName>
    </submittedName>
</protein>
<feature type="compositionally biased region" description="Low complexity" evidence="1">
    <location>
        <begin position="60"/>
        <end position="71"/>
    </location>
</feature>
<dbReference type="AlphaFoldDB" id="F4S4Y1"/>
<name>F4S4Y1_MELLP</name>
<dbReference type="InParanoid" id="F4S4Y1"/>
<evidence type="ECO:0000313" key="2">
    <source>
        <dbReference type="EMBL" id="EGG00302.1"/>
    </source>
</evidence>
<organism evidence="3">
    <name type="scientific">Melampsora larici-populina (strain 98AG31 / pathotype 3-4-7)</name>
    <name type="common">Poplar leaf rust fungus</name>
    <dbReference type="NCBI Taxonomy" id="747676"/>
    <lineage>
        <taxon>Eukaryota</taxon>
        <taxon>Fungi</taxon>
        <taxon>Dikarya</taxon>
        <taxon>Basidiomycota</taxon>
        <taxon>Pucciniomycotina</taxon>
        <taxon>Pucciniomycetes</taxon>
        <taxon>Pucciniales</taxon>
        <taxon>Melampsoraceae</taxon>
        <taxon>Melampsora</taxon>
    </lineage>
</organism>
<evidence type="ECO:0000313" key="3">
    <source>
        <dbReference type="Proteomes" id="UP000001072"/>
    </source>
</evidence>
<dbReference type="STRING" id="747676.F4S4Y1"/>
<dbReference type="KEGG" id="mlr:MELLADRAFT_93694"/>
<accession>F4S4Y1</accession>
<reference evidence="3" key="1">
    <citation type="journal article" date="2011" name="Proc. Natl. Acad. Sci. U.S.A.">
        <title>Obligate biotrophy features unraveled by the genomic analysis of rust fungi.</title>
        <authorList>
            <person name="Duplessis S."/>
            <person name="Cuomo C.A."/>
            <person name="Lin Y.-C."/>
            <person name="Aerts A."/>
            <person name="Tisserant E."/>
            <person name="Veneault-Fourrey C."/>
            <person name="Joly D.L."/>
            <person name="Hacquard S."/>
            <person name="Amselem J."/>
            <person name="Cantarel B.L."/>
            <person name="Chiu R."/>
            <person name="Coutinho P.M."/>
            <person name="Feau N."/>
            <person name="Field M."/>
            <person name="Frey P."/>
            <person name="Gelhaye E."/>
            <person name="Goldberg J."/>
            <person name="Grabherr M.G."/>
            <person name="Kodira C.D."/>
            <person name="Kohler A."/>
            <person name="Kuees U."/>
            <person name="Lindquist E.A."/>
            <person name="Lucas S.M."/>
            <person name="Mago R."/>
            <person name="Mauceli E."/>
            <person name="Morin E."/>
            <person name="Murat C."/>
            <person name="Pangilinan J.L."/>
            <person name="Park R."/>
            <person name="Pearson M."/>
            <person name="Quesneville H."/>
            <person name="Rouhier N."/>
            <person name="Sakthikumar S."/>
            <person name="Salamov A.A."/>
            <person name="Schmutz J."/>
            <person name="Selles B."/>
            <person name="Shapiro H."/>
            <person name="Tanguay P."/>
            <person name="Tuskan G.A."/>
            <person name="Henrissat B."/>
            <person name="Van de Peer Y."/>
            <person name="Rouze P."/>
            <person name="Ellis J.G."/>
            <person name="Dodds P.N."/>
            <person name="Schein J.E."/>
            <person name="Zhong S."/>
            <person name="Hamelin R.C."/>
            <person name="Grigoriev I.V."/>
            <person name="Szabo L.J."/>
            <person name="Martin F."/>
        </authorList>
    </citation>
    <scope>NUCLEOTIDE SEQUENCE [LARGE SCALE GENOMIC DNA]</scope>
    <source>
        <strain evidence="3">98AG31 / pathotype 3-4-7</strain>
    </source>
</reference>
<dbReference type="GeneID" id="18936658"/>
<feature type="compositionally biased region" description="Low complexity" evidence="1">
    <location>
        <begin position="80"/>
        <end position="96"/>
    </location>
</feature>
<dbReference type="eggNOG" id="ENOG502SD07">
    <property type="taxonomic scope" value="Eukaryota"/>
</dbReference>